<dbReference type="InterPro" id="IPR007451">
    <property type="entry name" value="HflD"/>
</dbReference>
<dbReference type="Gene3D" id="1.10.3890.10">
    <property type="entry name" value="HflD-like"/>
    <property type="match status" value="1"/>
</dbReference>
<reference evidence="5 7" key="2">
    <citation type="journal article" date="2013" name="Nature">
        <title>Insights into bilaterian evolution from three spiralian genomes.</title>
        <authorList>
            <person name="Simakov O."/>
            <person name="Marletaz F."/>
            <person name="Cho S.J."/>
            <person name="Edsinger-Gonzales E."/>
            <person name="Havlak P."/>
            <person name="Hellsten U."/>
            <person name="Kuo D.H."/>
            <person name="Larsson T."/>
            <person name="Lv J."/>
            <person name="Arendt D."/>
            <person name="Savage R."/>
            <person name="Osoegawa K."/>
            <person name="de Jong P."/>
            <person name="Grimwood J."/>
            <person name="Chapman J.A."/>
            <person name="Shapiro H."/>
            <person name="Aerts A."/>
            <person name="Otillar R.P."/>
            <person name="Terry A.Y."/>
            <person name="Boore J.L."/>
            <person name="Grigoriev I.V."/>
            <person name="Lindberg D.R."/>
            <person name="Seaver E.C."/>
            <person name="Weisblat D.A."/>
            <person name="Putnam N.H."/>
            <person name="Rokhsar D.S."/>
        </authorList>
    </citation>
    <scope>NUCLEOTIDE SEQUENCE</scope>
    <source>
        <strain evidence="5 7">I ESC-2004</strain>
    </source>
</reference>
<dbReference type="HOGENOM" id="CLU_098920_0_0_1"/>
<evidence type="ECO:0000313" key="7">
    <source>
        <dbReference type="Proteomes" id="UP000014760"/>
    </source>
</evidence>
<name>R7V5T5_CAPTE</name>
<evidence type="ECO:0008006" key="8">
    <source>
        <dbReference type="Google" id="ProtNLM"/>
    </source>
</evidence>
<dbReference type="NCBIfam" id="NF001246">
    <property type="entry name" value="PRK00218.1-2"/>
    <property type="match status" value="1"/>
</dbReference>
<proteinExistence type="inferred from homology"/>
<dbReference type="EMBL" id="AMQN01040690">
    <property type="status" value="NOT_ANNOTATED_CDS"/>
    <property type="molecule type" value="Genomic_DNA"/>
</dbReference>
<protein>
    <recommendedName>
        <fullName evidence="8">Lysogenization regulator HflD</fullName>
    </recommendedName>
</protein>
<evidence type="ECO:0000256" key="1">
    <source>
        <dbReference type="ARBA" id="ARBA00004496"/>
    </source>
</evidence>
<dbReference type="Proteomes" id="UP000014760">
    <property type="component" value="Unassembled WGS sequence"/>
</dbReference>
<dbReference type="STRING" id="283909.R7V5T5"/>
<dbReference type="OMA" id="RYIISLM"/>
<organism evidence="5">
    <name type="scientific">Capitella teleta</name>
    <name type="common">Polychaete worm</name>
    <dbReference type="NCBI Taxonomy" id="283909"/>
    <lineage>
        <taxon>Eukaryota</taxon>
        <taxon>Metazoa</taxon>
        <taxon>Spiralia</taxon>
        <taxon>Lophotrochozoa</taxon>
        <taxon>Annelida</taxon>
        <taxon>Polychaeta</taxon>
        <taxon>Sedentaria</taxon>
        <taxon>Scolecida</taxon>
        <taxon>Capitellidae</taxon>
        <taxon>Capitella</taxon>
    </lineage>
</organism>
<evidence type="ECO:0000313" key="5">
    <source>
        <dbReference type="EMBL" id="ELU11140.1"/>
    </source>
</evidence>
<dbReference type="OrthoDB" id="10263117at2759"/>
<dbReference type="EMBL" id="KB296945">
    <property type="protein sequence ID" value="ELU11140.1"/>
    <property type="molecule type" value="Genomic_DNA"/>
</dbReference>
<evidence type="ECO:0000313" key="6">
    <source>
        <dbReference type="EnsemblMetazoa" id="CapteP132293"/>
    </source>
</evidence>
<evidence type="ECO:0000256" key="2">
    <source>
        <dbReference type="ARBA" id="ARBA00022475"/>
    </source>
</evidence>
<comment type="subcellular location">
    <subcellularLocation>
        <location evidence="1">Cytoplasm</location>
    </subcellularLocation>
</comment>
<evidence type="ECO:0000256" key="3">
    <source>
        <dbReference type="ARBA" id="ARBA00022490"/>
    </source>
</evidence>
<dbReference type="HAMAP" id="MF_00695">
    <property type="entry name" value="HflD_protein"/>
    <property type="match status" value="1"/>
</dbReference>
<sequence>DQAAALSGVFQAAELVDKLARTGQLGEEALTPSIHSIFVTSPGDVSEVYGGFDKLIMGRKTLDSVLSRDSSAIQGDVIRYALALIHIEKKLSKNPKMLNTIGQRLGRTKEQVEHFGMLHENVMSSLASIYLDTISTFRTRVQVAGDMRYLQNPVNANRIRAILLAGIRSATLWRQCGGSRWHLFISRKKLQDGLNSL</sequence>
<dbReference type="SUPFAM" id="SSF101322">
    <property type="entry name" value="YcfC-like"/>
    <property type="match status" value="1"/>
</dbReference>
<gene>
    <name evidence="5" type="ORF">CAPTEDRAFT_132293</name>
</gene>
<feature type="non-terminal residue" evidence="5">
    <location>
        <position position="1"/>
    </location>
</feature>
<keyword evidence="7" id="KW-1185">Reference proteome</keyword>
<reference evidence="7" key="1">
    <citation type="submission" date="2012-12" db="EMBL/GenBank/DDBJ databases">
        <authorList>
            <person name="Hellsten U."/>
            <person name="Grimwood J."/>
            <person name="Chapman J.A."/>
            <person name="Shapiro H."/>
            <person name="Aerts A."/>
            <person name="Otillar R.P."/>
            <person name="Terry A.Y."/>
            <person name="Boore J.L."/>
            <person name="Simakov O."/>
            <person name="Marletaz F."/>
            <person name="Cho S.-J."/>
            <person name="Edsinger-Gonzales E."/>
            <person name="Havlak P."/>
            <person name="Kuo D.-H."/>
            <person name="Larsson T."/>
            <person name="Lv J."/>
            <person name="Arendt D."/>
            <person name="Savage R."/>
            <person name="Osoegawa K."/>
            <person name="de Jong P."/>
            <person name="Lindberg D.R."/>
            <person name="Seaver E.C."/>
            <person name="Weisblat D.A."/>
            <person name="Putnam N.H."/>
            <person name="Grigoriev I.V."/>
            <person name="Rokhsar D.S."/>
        </authorList>
    </citation>
    <scope>NUCLEOTIDE SEQUENCE</scope>
    <source>
        <strain evidence="7">I ESC-2004</strain>
    </source>
</reference>
<dbReference type="GO" id="GO:0005737">
    <property type="term" value="C:cytoplasm"/>
    <property type="evidence" value="ECO:0007669"/>
    <property type="project" value="UniProtKB-SubCell"/>
</dbReference>
<accession>R7V5T5</accession>
<evidence type="ECO:0000256" key="4">
    <source>
        <dbReference type="ARBA" id="ARBA00023136"/>
    </source>
</evidence>
<dbReference type="Pfam" id="PF04356">
    <property type="entry name" value="DUF489"/>
    <property type="match status" value="1"/>
</dbReference>
<dbReference type="PANTHER" id="PTHR38100:SF1">
    <property type="entry name" value="HIGH FREQUENCY LYSOGENIZATION PROTEIN HFLD"/>
    <property type="match status" value="1"/>
</dbReference>
<keyword evidence="3" id="KW-0963">Cytoplasm</keyword>
<dbReference type="EnsemblMetazoa" id="CapteT132293">
    <property type="protein sequence ID" value="CapteP132293"/>
    <property type="gene ID" value="CapteG132293"/>
</dbReference>
<keyword evidence="4" id="KW-0472">Membrane</keyword>
<reference evidence="6" key="3">
    <citation type="submission" date="2015-06" db="UniProtKB">
        <authorList>
            <consortium name="EnsemblMetazoa"/>
        </authorList>
    </citation>
    <scope>IDENTIFICATION</scope>
</reference>
<dbReference type="AlphaFoldDB" id="R7V5T5"/>
<keyword evidence="2" id="KW-1003">Cell membrane</keyword>
<dbReference type="PANTHER" id="PTHR38100">
    <property type="entry name" value="HIGH FREQUENCY LYSOGENIZATION PROTEIN HFLD"/>
    <property type="match status" value="1"/>
</dbReference>
<dbReference type="InterPro" id="IPR035932">
    <property type="entry name" value="HflD-like_sf"/>
</dbReference>